<feature type="transmembrane region" description="Helical" evidence="7">
    <location>
        <begin position="120"/>
        <end position="152"/>
    </location>
</feature>
<dbReference type="PROSITE" id="PS50928">
    <property type="entry name" value="ABC_TM1"/>
    <property type="match status" value="1"/>
</dbReference>
<evidence type="ECO:0000256" key="4">
    <source>
        <dbReference type="ARBA" id="ARBA00022692"/>
    </source>
</evidence>
<feature type="transmembrane region" description="Helical" evidence="7">
    <location>
        <begin position="172"/>
        <end position="196"/>
    </location>
</feature>
<reference evidence="9 10" key="1">
    <citation type="journal article" date="2015" name="PeerJ">
        <title>First genomic representation of candidate bacterial phylum KSB3 points to enhanced environmental sensing as a trigger of wastewater bulking.</title>
        <authorList>
            <person name="Sekiguchi Y."/>
            <person name="Ohashi A."/>
            <person name="Parks D.H."/>
            <person name="Yamauchi T."/>
            <person name="Tyson G.W."/>
            <person name="Hugenholtz P."/>
        </authorList>
    </citation>
    <scope>NUCLEOTIDE SEQUENCE [LARGE SCALE GENOMIC DNA]</scope>
</reference>
<dbReference type="InterPro" id="IPR051393">
    <property type="entry name" value="ABC_transporter_permease"/>
</dbReference>
<comment type="similarity">
    <text evidence="7">Belongs to the binding-protein-dependent transport system permease family.</text>
</comment>
<dbReference type="PANTHER" id="PTHR30193">
    <property type="entry name" value="ABC TRANSPORTER PERMEASE PROTEIN"/>
    <property type="match status" value="1"/>
</dbReference>
<name>A0A081C2A5_VECG1</name>
<dbReference type="GO" id="GO:0055085">
    <property type="term" value="P:transmembrane transport"/>
    <property type="evidence" value="ECO:0007669"/>
    <property type="project" value="InterPro"/>
</dbReference>
<comment type="subcellular location">
    <subcellularLocation>
        <location evidence="1 7">Cell membrane</location>
        <topology evidence="1 7">Multi-pass membrane protein</topology>
    </subcellularLocation>
</comment>
<dbReference type="Proteomes" id="UP000030661">
    <property type="component" value="Unassembled WGS sequence"/>
</dbReference>
<dbReference type="InterPro" id="IPR035906">
    <property type="entry name" value="MetI-like_sf"/>
</dbReference>
<dbReference type="eggNOG" id="COG1175">
    <property type="taxonomic scope" value="Bacteria"/>
</dbReference>
<evidence type="ECO:0000256" key="1">
    <source>
        <dbReference type="ARBA" id="ARBA00004651"/>
    </source>
</evidence>
<sequence length="310" mass="35032">MTHVKHRRKQQKLSDPFLARQTVVGYLFVLPLLLWLAGTILYPLLSTMYLSMLNIKIIGSRGNFVGFENYLRIFNSSQFWNASWRSLLWVVGNAILQTFLAFAIALILQQQFRGRNFVRIWVILPWIVPTVVVVVIWRWLLTASGGIINYLLLSFKLVNQPIGFFSTGRQAFLSVIIINSWRWFPFVTVILLAALVRIPNELYEAAGVDGASRWQQFLHITLPGLQSVLFVMGLVGTLLSFNVFDIIWLLTSGGPASGTTTLPVLIYDTAFKKYRLSQAAAMSVIVGVFLLIFAVLFIHYMAPALDEEGA</sequence>
<feature type="transmembrane region" description="Helical" evidence="7">
    <location>
        <begin position="246"/>
        <end position="267"/>
    </location>
</feature>
<organism evidence="9 10">
    <name type="scientific">Vecturithrix granuli</name>
    <dbReference type="NCBI Taxonomy" id="1499967"/>
    <lineage>
        <taxon>Bacteria</taxon>
        <taxon>Candidatus Moduliflexota</taxon>
        <taxon>Candidatus Vecturitrichia</taxon>
        <taxon>Candidatus Vecturitrichales</taxon>
        <taxon>Candidatus Vecturitrichaceae</taxon>
        <taxon>Candidatus Vecturithrix</taxon>
    </lineage>
</organism>
<keyword evidence="2 7" id="KW-0813">Transport</keyword>
<gene>
    <name evidence="9" type="ORF">U27_05685</name>
</gene>
<evidence type="ECO:0000256" key="6">
    <source>
        <dbReference type="ARBA" id="ARBA00023136"/>
    </source>
</evidence>
<evidence type="ECO:0000256" key="2">
    <source>
        <dbReference type="ARBA" id="ARBA00022448"/>
    </source>
</evidence>
<feature type="transmembrane region" description="Helical" evidence="7">
    <location>
        <begin position="279"/>
        <end position="302"/>
    </location>
</feature>
<evidence type="ECO:0000256" key="7">
    <source>
        <dbReference type="RuleBase" id="RU363032"/>
    </source>
</evidence>
<dbReference type="Gene3D" id="1.10.3720.10">
    <property type="entry name" value="MetI-like"/>
    <property type="match status" value="1"/>
</dbReference>
<evidence type="ECO:0000256" key="5">
    <source>
        <dbReference type="ARBA" id="ARBA00022989"/>
    </source>
</evidence>
<evidence type="ECO:0000313" key="9">
    <source>
        <dbReference type="EMBL" id="GAK58710.1"/>
    </source>
</evidence>
<feature type="transmembrane region" description="Helical" evidence="7">
    <location>
        <begin position="87"/>
        <end position="108"/>
    </location>
</feature>
<dbReference type="Pfam" id="PF00528">
    <property type="entry name" value="BPD_transp_1"/>
    <property type="match status" value="1"/>
</dbReference>
<dbReference type="SUPFAM" id="SSF161098">
    <property type="entry name" value="MetI-like"/>
    <property type="match status" value="1"/>
</dbReference>
<keyword evidence="9" id="KW-0762">Sugar transport</keyword>
<dbReference type="InterPro" id="IPR000515">
    <property type="entry name" value="MetI-like"/>
</dbReference>
<protein>
    <submittedName>
        <fullName evidence="9">ABC transporter membrane-spanning permease-sugar transport</fullName>
    </submittedName>
</protein>
<dbReference type="PANTHER" id="PTHR30193:SF37">
    <property type="entry name" value="INNER MEMBRANE ABC TRANSPORTER PERMEASE PROTEIN YCJO"/>
    <property type="match status" value="1"/>
</dbReference>
<proteinExistence type="inferred from homology"/>
<feature type="transmembrane region" description="Helical" evidence="7">
    <location>
        <begin position="21"/>
        <end position="45"/>
    </location>
</feature>
<dbReference type="EMBL" id="DF820468">
    <property type="protein sequence ID" value="GAK58710.1"/>
    <property type="molecule type" value="Genomic_DNA"/>
</dbReference>
<dbReference type="HOGENOM" id="CLU_016047_0_3_0"/>
<accession>A0A081C2A5</accession>
<keyword evidence="6 7" id="KW-0472">Membrane</keyword>
<evidence type="ECO:0000259" key="8">
    <source>
        <dbReference type="PROSITE" id="PS50928"/>
    </source>
</evidence>
<dbReference type="STRING" id="1499967.U27_05685"/>
<dbReference type="CDD" id="cd06261">
    <property type="entry name" value="TM_PBP2"/>
    <property type="match status" value="1"/>
</dbReference>
<dbReference type="GO" id="GO:0005886">
    <property type="term" value="C:plasma membrane"/>
    <property type="evidence" value="ECO:0007669"/>
    <property type="project" value="UniProtKB-SubCell"/>
</dbReference>
<evidence type="ECO:0000313" key="10">
    <source>
        <dbReference type="Proteomes" id="UP000030661"/>
    </source>
</evidence>
<keyword evidence="3" id="KW-1003">Cell membrane</keyword>
<keyword evidence="5 7" id="KW-1133">Transmembrane helix</keyword>
<keyword evidence="4 7" id="KW-0812">Transmembrane</keyword>
<dbReference type="AlphaFoldDB" id="A0A081C2A5"/>
<keyword evidence="10" id="KW-1185">Reference proteome</keyword>
<evidence type="ECO:0000256" key="3">
    <source>
        <dbReference type="ARBA" id="ARBA00022475"/>
    </source>
</evidence>
<feature type="domain" description="ABC transmembrane type-1" evidence="8">
    <location>
        <begin position="83"/>
        <end position="297"/>
    </location>
</feature>
<feature type="transmembrane region" description="Helical" evidence="7">
    <location>
        <begin position="217"/>
        <end position="240"/>
    </location>
</feature>